<organism evidence="1 2">
    <name type="scientific">Colwellia chukchiensis</name>
    <dbReference type="NCBI Taxonomy" id="641665"/>
    <lineage>
        <taxon>Bacteria</taxon>
        <taxon>Pseudomonadati</taxon>
        <taxon>Pseudomonadota</taxon>
        <taxon>Gammaproteobacteria</taxon>
        <taxon>Alteromonadales</taxon>
        <taxon>Colwelliaceae</taxon>
        <taxon>Colwellia</taxon>
    </lineage>
</organism>
<keyword evidence="2" id="KW-1185">Reference proteome</keyword>
<protein>
    <submittedName>
        <fullName evidence="1">Uncharacterized protein</fullName>
    </submittedName>
</protein>
<dbReference type="Proteomes" id="UP000199297">
    <property type="component" value="Unassembled WGS sequence"/>
</dbReference>
<accession>A0A1H7IQ17</accession>
<evidence type="ECO:0000313" key="1">
    <source>
        <dbReference type="EMBL" id="SEK64601.1"/>
    </source>
</evidence>
<evidence type="ECO:0000313" key="2">
    <source>
        <dbReference type="Proteomes" id="UP000199297"/>
    </source>
</evidence>
<proteinExistence type="predicted"/>
<dbReference type="AlphaFoldDB" id="A0A1H7IQ17"/>
<dbReference type="OrthoDB" id="6228682at2"/>
<name>A0A1H7IQ17_9GAMM</name>
<reference evidence="2" key="1">
    <citation type="submission" date="2016-10" db="EMBL/GenBank/DDBJ databases">
        <authorList>
            <person name="Varghese N."/>
            <person name="Submissions S."/>
        </authorList>
    </citation>
    <scope>NUCLEOTIDE SEQUENCE [LARGE SCALE GENOMIC DNA]</scope>
    <source>
        <strain evidence="2">CGMCC 1.9127</strain>
    </source>
</reference>
<sequence>MGFRQYSAGVNGNAQLEIPASLFAQLIRSGALTGNNVKCLDNNARKTLWQSLLNLSVTLPRTESQYEY</sequence>
<dbReference type="STRING" id="641665.GCA_002104455_01922"/>
<dbReference type="RefSeq" id="WP_085283893.1">
    <property type="nucleotide sequence ID" value="NZ_FOBI01000002.1"/>
</dbReference>
<gene>
    <name evidence="1" type="ORF">SAMN05216262_10211</name>
</gene>
<dbReference type="EMBL" id="FOBI01000002">
    <property type="protein sequence ID" value="SEK64601.1"/>
    <property type="molecule type" value="Genomic_DNA"/>
</dbReference>